<feature type="repeat" description="ANK" evidence="2">
    <location>
        <begin position="222"/>
        <end position="254"/>
    </location>
</feature>
<dbReference type="Proteomes" id="UP000050790">
    <property type="component" value="Unassembled WGS sequence"/>
</dbReference>
<dbReference type="Gene3D" id="1.25.40.20">
    <property type="entry name" value="Ankyrin repeat-containing domain"/>
    <property type="match status" value="2"/>
</dbReference>
<proteinExistence type="predicted"/>
<evidence type="ECO:0000256" key="1">
    <source>
        <dbReference type="ARBA" id="ARBA00022737"/>
    </source>
</evidence>
<dbReference type="GO" id="GO:0005737">
    <property type="term" value="C:cytoplasm"/>
    <property type="evidence" value="ECO:0007669"/>
    <property type="project" value="TreeGrafter"/>
</dbReference>
<dbReference type="SUPFAM" id="SSF48403">
    <property type="entry name" value="Ankyrin repeat"/>
    <property type="match status" value="1"/>
</dbReference>
<feature type="repeat" description="ANK" evidence="2">
    <location>
        <begin position="127"/>
        <end position="159"/>
    </location>
</feature>
<dbReference type="GO" id="GO:0004857">
    <property type="term" value="F:enzyme inhibitor activity"/>
    <property type="evidence" value="ECO:0007669"/>
    <property type="project" value="TreeGrafter"/>
</dbReference>
<evidence type="ECO:0000313" key="4">
    <source>
        <dbReference type="WBParaSite" id="SMRG1_10170.1"/>
    </source>
</evidence>
<dbReference type="PANTHER" id="PTHR24179">
    <property type="entry name" value="PROTEIN PHOSPHATASE 1 REGULATORY SUBUNIT 12"/>
    <property type="match status" value="1"/>
</dbReference>
<dbReference type="WBParaSite" id="SMRG1_10170.1">
    <property type="protein sequence ID" value="SMRG1_10170.1"/>
    <property type="gene ID" value="SMRG1_10170"/>
</dbReference>
<organism evidence="3 4">
    <name type="scientific">Schistosoma margrebowiei</name>
    <dbReference type="NCBI Taxonomy" id="48269"/>
    <lineage>
        <taxon>Eukaryota</taxon>
        <taxon>Metazoa</taxon>
        <taxon>Spiralia</taxon>
        <taxon>Lophotrochozoa</taxon>
        <taxon>Platyhelminthes</taxon>
        <taxon>Trematoda</taxon>
        <taxon>Digenea</taxon>
        <taxon>Strigeidida</taxon>
        <taxon>Schistosomatoidea</taxon>
        <taxon>Schistosomatidae</taxon>
        <taxon>Schistosoma</taxon>
    </lineage>
</organism>
<dbReference type="Pfam" id="PF12796">
    <property type="entry name" value="Ank_2"/>
    <property type="match status" value="2"/>
</dbReference>
<dbReference type="PROSITE" id="PS50297">
    <property type="entry name" value="ANK_REP_REGION"/>
    <property type="match status" value="4"/>
</dbReference>
<accession>A0AA84Z3J1</accession>
<sequence length="581" mass="65559">MMNHPQNGSPALDMKRIEAAKANRQLQLENWRNYERQMQASEKHSKKNQPRKSNNLKVKFTDDCVLLDATLRGDYEEVEYLLSHGINPNISNVDGLTALHQACIDNDNALCNLLLDYGANVNARDADLWTPLHAASTCGYLQICQLLIKRGSDLMACNADGLIPYDICDDEKTSEFLQSQMQKFGITPKDIEEARAAPEMQMLSDLKAARSKGYNLNILDIQGAAPIHIAASCGYCEVGLFLLHSGVDPNSLDADGWTPSHVAACWGELEMVRILVSHGGDLTIPTPDGRTAFTICDNDETHDEVCAIWNIREKLRSCAKLMDSNASAKPFRRRRSGSLIHRSSLRDKSNLSRREAKEEAQLAYSSSICLTDVPSGYEKDDQTRHENFDIITDDRNILHTSAVFKNSNLTSSPKPKKQKSLISNQIDDRKRDSRFSISLNSDDYECTSEEYAHSVDNTKRNSQIKELKVRNDFPNQREITILSTPDTDLKSKYTNRQTTTMEKRSHNESMCSSNDSNSIIQSNSLKYLTDREVHINSTNYPYKNTFSSELSLPQYIDQDRITNNSQHSFVCQKCCRSCSIL</sequence>
<keyword evidence="2" id="KW-0040">ANK repeat</keyword>
<keyword evidence="1" id="KW-0677">Repeat</keyword>
<dbReference type="InterPro" id="IPR002110">
    <property type="entry name" value="Ankyrin_rpt"/>
</dbReference>
<dbReference type="PROSITE" id="PS50088">
    <property type="entry name" value="ANK_REPEAT"/>
    <property type="match status" value="4"/>
</dbReference>
<evidence type="ECO:0000256" key="2">
    <source>
        <dbReference type="PROSITE-ProRule" id="PRU00023"/>
    </source>
</evidence>
<protein>
    <submittedName>
        <fullName evidence="4 5">ANK_REP_REGION domain-containing protein</fullName>
    </submittedName>
</protein>
<dbReference type="PANTHER" id="PTHR24179:SF29">
    <property type="entry name" value="LD46604P"/>
    <property type="match status" value="1"/>
</dbReference>
<name>A0AA84Z3J1_9TREM</name>
<dbReference type="AlphaFoldDB" id="A0AA84Z3J1"/>
<dbReference type="InterPro" id="IPR036770">
    <property type="entry name" value="Ankyrin_rpt-contain_sf"/>
</dbReference>
<evidence type="ECO:0000313" key="3">
    <source>
        <dbReference type="Proteomes" id="UP000050790"/>
    </source>
</evidence>
<reference evidence="4 5" key="1">
    <citation type="submission" date="2023-11" db="UniProtKB">
        <authorList>
            <consortium name="WormBaseParasite"/>
        </authorList>
    </citation>
    <scope>IDENTIFICATION</scope>
</reference>
<evidence type="ECO:0000313" key="5">
    <source>
        <dbReference type="WBParaSite" id="SMRG1_10170.2"/>
    </source>
</evidence>
<dbReference type="SMART" id="SM00248">
    <property type="entry name" value="ANK"/>
    <property type="match status" value="5"/>
</dbReference>
<dbReference type="InterPro" id="IPR051226">
    <property type="entry name" value="PP1_Regulatory_Subunit"/>
</dbReference>
<feature type="repeat" description="ANK" evidence="2">
    <location>
        <begin position="255"/>
        <end position="287"/>
    </location>
</feature>
<feature type="repeat" description="ANK" evidence="2">
    <location>
        <begin position="94"/>
        <end position="126"/>
    </location>
</feature>
<dbReference type="GO" id="GO:0019208">
    <property type="term" value="F:phosphatase regulator activity"/>
    <property type="evidence" value="ECO:0007669"/>
    <property type="project" value="TreeGrafter"/>
</dbReference>
<dbReference type="WBParaSite" id="SMRG1_10170.2">
    <property type="protein sequence ID" value="SMRG1_10170.2"/>
    <property type="gene ID" value="SMRG1_10170"/>
</dbReference>